<feature type="modified residue" description="N6-(pyridoxal phosphate)lysine" evidence="6 7">
    <location>
        <position position="37"/>
    </location>
</feature>
<evidence type="ECO:0000256" key="1">
    <source>
        <dbReference type="ARBA" id="ARBA00000316"/>
    </source>
</evidence>
<dbReference type="NCBIfam" id="TIGR00492">
    <property type="entry name" value="alr"/>
    <property type="match status" value="1"/>
</dbReference>
<dbReference type="AlphaFoldDB" id="A0A077AYZ1"/>
<feature type="binding site" evidence="6 8">
    <location>
        <position position="309"/>
    </location>
    <ligand>
        <name>substrate</name>
    </ligand>
</feature>
<dbReference type="PANTHER" id="PTHR30511:SF0">
    <property type="entry name" value="ALANINE RACEMASE, CATABOLIC-RELATED"/>
    <property type="match status" value="1"/>
</dbReference>
<dbReference type="SMART" id="SM01005">
    <property type="entry name" value="Ala_racemase_C"/>
    <property type="match status" value="1"/>
</dbReference>
<dbReference type="GO" id="GO:0008784">
    <property type="term" value="F:alanine racemase activity"/>
    <property type="evidence" value="ECO:0007669"/>
    <property type="project" value="UniProtKB-UniRule"/>
</dbReference>
<evidence type="ECO:0000256" key="4">
    <source>
        <dbReference type="ARBA" id="ARBA00022898"/>
    </source>
</evidence>
<dbReference type="InterPro" id="IPR001608">
    <property type="entry name" value="Ala_racemase_N"/>
</dbReference>
<dbReference type="Gene3D" id="3.20.20.10">
    <property type="entry name" value="Alanine racemase"/>
    <property type="match status" value="1"/>
</dbReference>
<dbReference type="PANTHER" id="PTHR30511">
    <property type="entry name" value="ALANINE RACEMASE"/>
    <property type="match status" value="1"/>
</dbReference>
<keyword evidence="11" id="KW-1185">Reference proteome</keyword>
<dbReference type="EC" id="5.1.1.1" evidence="3 6"/>
<evidence type="ECO:0000256" key="6">
    <source>
        <dbReference type="HAMAP-Rule" id="MF_01201"/>
    </source>
</evidence>
<dbReference type="GO" id="GO:0005829">
    <property type="term" value="C:cytosol"/>
    <property type="evidence" value="ECO:0007669"/>
    <property type="project" value="TreeGrafter"/>
</dbReference>
<dbReference type="EMBL" id="CP008941">
    <property type="protein sequence ID" value="AIK97229.1"/>
    <property type="molecule type" value="Genomic_DNA"/>
</dbReference>
<dbReference type="Gene3D" id="2.40.37.10">
    <property type="entry name" value="Lyase, Ornithine Decarboxylase, Chain A, domain 1"/>
    <property type="match status" value="1"/>
</dbReference>
<dbReference type="HOGENOM" id="CLU_028393_1_1_5"/>
<comment type="cofactor">
    <cofactor evidence="2 6 7">
        <name>pyridoxal 5'-phosphate</name>
        <dbReference type="ChEBI" id="CHEBI:597326"/>
    </cofactor>
</comment>
<dbReference type="eggNOG" id="COG0787">
    <property type="taxonomic scope" value="Bacteria"/>
</dbReference>
<dbReference type="UniPathway" id="UPA00042">
    <property type="reaction ID" value="UER00497"/>
</dbReference>
<reference evidence="10 11" key="1">
    <citation type="submission" date="2014-07" db="EMBL/GenBank/DDBJ databases">
        <title>Comparative genomic insights into amoeba endosymbionts belonging to the families of Holosporaceae and Candidatus Midichloriaceae within Rickettsiales.</title>
        <authorList>
            <person name="Wang Z."/>
            <person name="Wu M."/>
        </authorList>
    </citation>
    <scope>NUCLEOTIDE SEQUENCE [LARGE SCALE GENOMIC DNA]</scope>
    <source>
        <strain evidence="10">PRA3</strain>
    </source>
</reference>
<dbReference type="InterPro" id="IPR009006">
    <property type="entry name" value="Ala_racemase/Decarboxylase_C"/>
</dbReference>
<comment type="similarity">
    <text evidence="6">Belongs to the alanine racemase family.</text>
</comment>
<feature type="domain" description="Alanine racemase C-terminal" evidence="9">
    <location>
        <begin position="240"/>
        <end position="366"/>
    </location>
</feature>
<comment type="catalytic activity">
    <reaction evidence="1 6">
        <text>L-alanine = D-alanine</text>
        <dbReference type="Rhea" id="RHEA:20249"/>
        <dbReference type="ChEBI" id="CHEBI:57416"/>
        <dbReference type="ChEBI" id="CHEBI:57972"/>
        <dbReference type="EC" id="5.1.1.1"/>
    </reaction>
</comment>
<dbReference type="SUPFAM" id="SSF50621">
    <property type="entry name" value="Alanine racemase C-terminal domain-like"/>
    <property type="match status" value="1"/>
</dbReference>
<dbReference type="CDD" id="cd00430">
    <property type="entry name" value="PLPDE_III_AR"/>
    <property type="match status" value="1"/>
</dbReference>
<sequence>MPTSTYSCLVVNLDHVAANYRRLAEEAKTAECAAVLKADGYGMGAVPIALRLHQEGCRSFFVAFAHEGVALREAFVDRGLDAHIYILNGFFPGAEGTYAEFHLIPALTDLDQVDRWQAFCHMTGRKLPAALHIDTGMSRTGLPSKEYMALASNPELLDGMDLKLVLSQMAYSHDENMTFSIQQRQRFDQAIRHLPKMKASLAKSGVIFLGPEFHYDMVRPGIALHGINPINEKANPLQQTMELWGRIYQIQDVVVGQSIGYSQTFVAASARRVATIGVGYADGYPWVLGNKGQVDIAGYKAPIVGRVSMDVMTVDVTDIPEIHLEMGGWVRLMGGDISVESLAKLAGTVPYEILLRMGKRFRRVYLQS</sequence>
<feature type="binding site" evidence="6 8">
    <location>
        <position position="139"/>
    </location>
    <ligand>
        <name>substrate</name>
    </ligand>
</feature>
<keyword evidence="5 6" id="KW-0413">Isomerase</keyword>
<organism evidence="10 11">
    <name type="scientific">Candidatus Odyssella acanthamoebae</name>
    <dbReference type="NCBI Taxonomy" id="91604"/>
    <lineage>
        <taxon>Bacteria</taxon>
        <taxon>Pseudomonadati</taxon>
        <taxon>Pseudomonadota</taxon>
        <taxon>Alphaproteobacteria</taxon>
        <taxon>Holosporales</taxon>
        <taxon>Candidatus Paracaedibacteraceae</taxon>
        <taxon>Candidatus Odyssella</taxon>
    </lineage>
</organism>
<evidence type="ECO:0000256" key="2">
    <source>
        <dbReference type="ARBA" id="ARBA00001933"/>
    </source>
</evidence>
<dbReference type="Pfam" id="PF01168">
    <property type="entry name" value="Ala_racemase_N"/>
    <property type="match status" value="1"/>
</dbReference>
<comment type="function">
    <text evidence="6">Catalyzes the interconversion of L-alanine and D-alanine. May also act on other amino acids.</text>
</comment>
<keyword evidence="4 6" id="KW-0663">Pyridoxal phosphate</keyword>
<evidence type="ECO:0000259" key="9">
    <source>
        <dbReference type="SMART" id="SM01005"/>
    </source>
</evidence>
<dbReference type="Pfam" id="PF00842">
    <property type="entry name" value="Ala_racemase_C"/>
    <property type="match status" value="1"/>
</dbReference>
<dbReference type="HAMAP" id="MF_01201">
    <property type="entry name" value="Ala_racemase"/>
    <property type="match status" value="1"/>
</dbReference>
<feature type="active site" description="Proton acceptor; specific for L-alanine" evidence="6">
    <location>
        <position position="261"/>
    </location>
</feature>
<feature type="active site" description="Proton acceptor; specific for D-alanine" evidence="6">
    <location>
        <position position="37"/>
    </location>
</feature>
<dbReference type="Proteomes" id="UP000028926">
    <property type="component" value="Chromosome"/>
</dbReference>
<evidence type="ECO:0000256" key="3">
    <source>
        <dbReference type="ARBA" id="ARBA00013089"/>
    </source>
</evidence>
<dbReference type="InterPro" id="IPR029066">
    <property type="entry name" value="PLP-binding_barrel"/>
</dbReference>
<gene>
    <name evidence="10" type="ORF">ID47_11550</name>
</gene>
<name>A0A077AYZ1_9PROT</name>
<dbReference type="InterPro" id="IPR000821">
    <property type="entry name" value="Ala_racemase"/>
</dbReference>
<dbReference type="SUPFAM" id="SSF51419">
    <property type="entry name" value="PLP-binding barrel"/>
    <property type="match status" value="1"/>
</dbReference>
<dbReference type="PRINTS" id="PR00992">
    <property type="entry name" value="ALARACEMASE"/>
</dbReference>
<dbReference type="GO" id="GO:0030632">
    <property type="term" value="P:D-alanine biosynthetic process"/>
    <property type="evidence" value="ECO:0007669"/>
    <property type="project" value="UniProtKB-UniRule"/>
</dbReference>
<dbReference type="InterPro" id="IPR011079">
    <property type="entry name" value="Ala_racemase_C"/>
</dbReference>
<evidence type="ECO:0000313" key="10">
    <source>
        <dbReference type="EMBL" id="AIK97229.1"/>
    </source>
</evidence>
<dbReference type="KEGG" id="paca:ID47_11550"/>
<proteinExistence type="inferred from homology"/>
<evidence type="ECO:0000313" key="11">
    <source>
        <dbReference type="Proteomes" id="UP000028926"/>
    </source>
</evidence>
<accession>A0A077AYZ1</accession>
<protein>
    <recommendedName>
        <fullName evidence="3 6">Alanine racemase</fullName>
        <ecNumber evidence="3 6">5.1.1.1</ecNumber>
    </recommendedName>
</protein>
<evidence type="ECO:0000256" key="7">
    <source>
        <dbReference type="PIRSR" id="PIRSR600821-50"/>
    </source>
</evidence>
<evidence type="ECO:0000256" key="8">
    <source>
        <dbReference type="PIRSR" id="PIRSR600821-52"/>
    </source>
</evidence>
<dbReference type="GO" id="GO:0030170">
    <property type="term" value="F:pyridoxal phosphate binding"/>
    <property type="evidence" value="ECO:0007669"/>
    <property type="project" value="UniProtKB-UniRule"/>
</dbReference>
<comment type="pathway">
    <text evidence="6">Amino-acid biosynthesis; D-alanine biosynthesis; D-alanine from L-alanine: step 1/1.</text>
</comment>
<evidence type="ECO:0000256" key="5">
    <source>
        <dbReference type="ARBA" id="ARBA00023235"/>
    </source>
</evidence>
<dbReference type="STRING" id="91604.ID47_11550"/>